<dbReference type="InterPro" id="IPR013685">
    <property type="entry name" value="POTRA_FtsQ_type"/>
</dbReference>
<keyword evidence="3 9" id="KW-0997">Cell inner membrane</keyword>
<evidence type="ECO:0000256" key="6">
    <source>
        <dbReference type="ARBA" id="ARBA00022989"/>
    </source>
</evidence>
<keyword evidence="7 9" id="KW-0472">Membrane</keyword>
<dbReference type="PANTHER" id="PTHR35851">
    <property type="entry name" value="CELL DIVISION PROTEIN FTSQ"/>
    <property type="match status" value="1"/>
</dbReference>
<dbReference type="PROSITE" id="PS51779">
    <property type="entry name" value="POTRA"/>
    <property type="match status" value="1"/>
</dbReference>
<evidence type="ECO:0000256" key="7">
    <source>
        <dbReference type="ARBA" id="ARBA00023136"/>
    </source>
</evidence>
<evidence type="ECO:0000256" key="2">
    <source>
        <dbReference type="ARBA" id="ARBA00022475"/>
    </source>
</evidence>
<dbReference type="InParanoid" id="A0A6N7F336"/>
<dbReference type="InterPro" id="IPR034746">
    <property type="entry name" value="POTRA"/>
</dbReference>
<keyword evidence="8 9" id="KW-0131">Cell cycle</keyword>
<evidence type="ECO:0000256" key="8">
    <source>
        <dbReference type="ARBA" id="ARBA00023306"/>
    </source>
</evidence>
<organism evidence="11 12">
    <name type="scientific">Ostreibacterium oceani</name>
    <dbReference type="NCBI Taxonomy" id="2654998"/>
    <lineage>
        <taxon>Bacteria</taxon>
        <taxon>Pseudomonadati</taxon>
        <taxon>Pseudomonadota</taxon>
        <taxon>Gammaproteobacteria</taxon>
        <taxon>Cardiobacteriales</taxon>
        <taxon>Ostreibacteriaceae</taxon>
        <taxon>Ostreibacterium</taxon>
    </lineage>
</organism>
<dbReference type="Gene3D" id="3.40.50.11690">
    <property type="entry name" value="Cell division protein FtsQ/DivIB"/>
    <property type="match status" value="1"/>
</dbReference>
<dbReference type="HAMAP" id="MF_00911">
    <property type="entry name" value="FtsQ_subfam"/>
    <property type="match status" value="1"/>
</dbReference>
<comment type="caution">
    <text evidence="11">The sequence shown here is derived from an EMBL/GenBank/DDBJ whole genome shotgun (WGS) entry which is preliminary data.</text>
</comment>
<keyword evidence="6 9" id="KW-1133">Transmembrane helix</keyword>
<comment type="function">
    <text evidence="9">Essential cell division protein. May link together the upstream cell division proteins, which are predominantly cytoplasmic, with the downstream cell division proteins, which are predominantly periplasmic. May control correct divisome assembly.</text>
</comment>
<feature type="domain" description="POTRA" evidence="10">
    <location>
        <begin position="65"/>
        <end position="134"/>
    </location>
</feature>
<evidence type="ECO:0000256" key="3">
    <source>
        <dbReference type="ARBA" id="ARBA00022519"/>
    </source>
</evidence>
<dbReference type="GO" id="GO:0090529">
    <property type="term" value="P:cell septum assembly"/>
    <property type="evidence" value="ECO:0007669"/>
    <property type="project" value="InterPro"/>
</dbReference>
<dbReference type="Pfam" id="PF03799">
    <property type="entry name" value="FtsQ_DivIB_C"/>
    <property type="match status" value="1"/>
</dbReference>
<dbReference type="EMBL" id="WHNW01000005">
    <property type="protein sequence ID" value="MPV86276.1"/>
    <property type="molecule type" value="Genomic_DNA"/>
</dbReference>
<dbReference type="PANTHER" id="PTHR35851:SF1">
    <property type="entry name" value="CELL DIVISION PROTEIN FTSQ"/>
    <property type="match status" value="1"/>
</dbReference>
<keyword evidence="5 9" id="KW-0812">Transmembrane</keyword>
<evidence type="ECO:0000313" key="12">
    <source>
        <dbReference type="Proteomes" id="UP000471298"/>
    </source>
</evidence>
<dbReference type="Gene3D" id="3.10.20.310">
    <property type="entry name" value="membrane protein fhac"/>
    <property type="match status" value="1"/>
</dbReference>
<dbReference type="FunCoup" id="A0A6N7F336">
    <property type="interactions" value="70"/>
</dbReference>
<dbReference type="RefSeq" id="WP_152810273.1">
    <property type="nucleotide sequence ID" value="NZ_WHNW01000005.1"/>
</dbReference>
<evidence type="ECO:0000256" key="4">
    <source>
        <dbReference type="ARBA" id="ARBA00022618"/>
    </source>
</evidence>
<accession>A0A6N7F336</accession>
<dbReference type="InterPro" id="IPR005548">
    <property type="entry name" value="Cell_div_FtsQ/DivIB_C"/>
</dbReference>
<dbReference type="InterPro" id="IPR045335">
    <property type="entry name" value="FtsQ_C_sf"/>
</dbReference>
<dbReference type="AlphaFoldDB" id="A0A6N7F336"/>
<proteinExistence type="inferred from homology"/>
<dbReference type="GO" id="GO:0032153">
    <property type="term" value="C:cell division site"/>
    <property type="evidence" value="ECO:0007669"/>
    <property type="project" value="UniProtKB-UniRule"/>
</dbReference>
<sequence>MRDFASYVNNQRLPDKRGVSMRRDIDWWMEFVASKLAKCLFLLLLAAMLLLGKLFGQLAQDASRFPINDITLKGEIKITTAEKIHAALQPFNQTSFFGVDVNAVSASLHELPWIQQVSVERAWPDQLLIHVSEYDARYRWGDGYLLDASGSRFPNSGHQAFAALPLLIGPDGFESMVIDTYEKVEAVFLPIAAAKGQLPLKQLVLTPYLSWELHLDKQVVVKFGRDQFGERLQRFAEAYQVGKIPELEKLQTIDFRYRSGFAVKWQPAFAPKANEAELIDASHTEI</sequence>
<comment type="similarity">
    <text evidence="9">Belongs to the FtsQ/DivIB family. FtsQ subfamily.</text>
</comment>
<name>A0A6N7F336_9GAMM</name>
<dbReference type="Proteomes" id="UP000471298">
    <property type="component" value="Unassembled WGS sequence"/>
</dbReference>
<dbReference type="Pfam" id="PF08478">
    <property type="entry name" value="POTRA_1"/>
    <property type="match status" value="1"/>
</dbReference>
<evidence type="ECO:0000256" key="5">
    <source>
        <dbReference type="ARBA" id="ARBA00022692"/>
    </source>
</evidence>
<gene>
    <name evidence="9" type="primary">ftsQ</name>
    <name evidence="11" type="ORF">GCU85_05975</name>
</gene>
<evidence type="ECO:0000259" key="10">
    <source>
        <dbReference type="PROSITE" id="PS51779"/>
    </source>
</evidence>
<protein>
    <recommendedName>
        <fullName evidence="9">Cell division protein FtsQ</fullName>
    </recommendedName>
</protein>
<evidence type="ECO:0000313" key="11">
    <source>
        <dbReference type="EMBL" id="MPV86276.1"/>
    </source>
</evidence>
<dbReference type="GO" id="GO:0043093">
    <property type="term" value="P:FtsZ-dependent cytokinesis"/>
    <property type="evidence" value="ECO:0007669"/>
    <property type="project" value="UniProtKB-UniRule"/>
</dbReference>
<comment type="subcellular location">
    <subcellularLocation>
        <location evidence="9">Cell inner membrane</location>
        <topology evidence="9">Single-pass type II membrane protein</topology>
    </subcellularLocation>
    <subcellularLocation>
        <location evidence="1">Membrane</location>
    </subcellularLocation>
    <text evidence="9">Localizes to the division septum.</text>
</comment>
<reference evidence="11 12" key="1">
    <citation type="submission" date="2019-10" db="EMBL/GenBank/DDBJ databases">
        <title>Cardiobacteriales fam. a chemoheterotrophic member of the order Cardiobacteriales, and proposal of Cardiobacteriales fam. nov.</title>
        <authorList>
            <person name="Wang C."/>
        </authorList>
    </citation>
    <scope>NUCLEOTIDE SEQUENCE [LARGE SCALE GENOMIC DNA]</scope>
    <source>
        <strain evidence="11 12">ML27</strain>
    </source>
</reference>
<keyword evidence="12" id="KW-1185">Reference proteome</keyword>
<comment type="subunit">
    <text evidence="9">Part of a complex composed of FtsB, FtsL and FtsQ.</text>
</comment>
<keyword evidence="4 9" id="KW-0132">Cell division</keyword>
<dbReference type="InterPro" id="IPR026579">
    <property type="entry name" value="FtsQ"/>
</dbReference>
<evidence type="ECO:0000256" key="1">
    <source>
        <dbReference type="ARBA" id="ARBA00004370"/>
    </source>
</evidence>
<keyword evidence="2 9" id="KW-1003">Cell membrane</keyword>
<dbReference type="GO" id="GO:0005886">
    <property type="term" value="C:plasma membrane"/>
    <property type="evidence" value="ECO:0007669"/>
    <property type="project" value="UniProtKB-SubCell"/>
</dbReference>
<evidence type="ECO:0000256" key="9">
    <source>
        <dbReference type="HAMAP-Rule" id="MF_00911"/>
    </source>
</evidence>